<dbReference type="SMART" id="SM00185">
    <property type="entry name" value="ARM"/>
    <property type="match status" value="3"/>
</dbReference>
<name>A0ABP1FUT0_9CHLO</name>
<feature type="region of interest" description="Disordered" evidence="1">
    <location>
        <begin position="343"/>
        <end position="400"/>
    </location>
</feature>
<evidence type="ECO:0000313" key="2">
    <source>
        <dbReference type="EMBL" id="CAL5221938.1"/>
    </source>
</evidence>
<accession>A0ABP1FUT0</accession>
<feature type="compositionally biased region" description="Low complexity" evidence="1">
    <location>
        <begin position="1030"/>
        <end position="1061"/>
    </location>
</feature>
<feature type="compositionally biased region" description="Pro residues" evidence="1">
    <location>
        <begin position="972"/>
        <end position="985"/>
    </location>
</feature>
<feature type="compositionally biased region" description="Low complexity" evidence="1">
    <location>
        <begin position="16"/>
        <end position="32"/>
    </location>
</feature>
<feature type="compositionally biased region" description="Low complexity" evidence="1">
    <location>
        <begin position="910"/>
        <end position="927"/>
    </location>
</feature>
<gene>
    <name evidence="2" type="primary">g4213</name>
    <name evidence="2" type="ORF">VP750_LOCUS3597</name>
</gene>
<feature type="region of interest" description="Disordered" evidence="1">
    <location>
        <begin position="293"/>
        <end position="313"/>
    </location>
</feature>
<feature type="compositionally biased region" description="Low complexity" evidence="1">
    <location>
        <begin position="387"/>
        <end position="400"/>
    </location>
</feature>
<evidence type="ECO:0000313" key="3">
    <source>
        <dbReference type="Proteomes" id="UP001497392"/>
    </source>
</evidence>
<feature type="compositionally biased region" description="Low complexity" evidence="1">
    <location>
        <begin position="792"/>
        <end position="808"/>
    </location>
</feature>
<feature type="region of interest" description="Disordered" evidence="1">
    <location>
        <begin position="600"/>
        <end position="655"/>
    </location>
</feature>
<feature type="region of interest" description="Disordered" evidence="1">
    <location>
        <begin position="740"/>
        <end position="777"/>
    </location>
</feature>
<comment type="caution">
    <text evidence="2">The sequence shown here is derived from an EMBL/GenBank/DDBJ whole genome shotgun (WGS) entry which is preliminary data.</text>
</comment>
<feature type="region of interest" description="Disordered" evidence="1">
    <location>
        <begin position="1030"/>
        <end position="1062"/>
    </location>
</feature>
<feature type="region of interest" description="Disordered" evidence="1">
    <location>
        <begin position="875"/>
        <end position="1018"/>
    </location>
</feature>
<dbReference type="Gene3D" id="1.25.10.10">
    <property type="entry name" value="Leucine-rich Repeat Variant"/>
    <property type="match status" value="2"/>
</dbReference>
<evidence type="ECO:0000256" key="1">
    <source>
        <dbReference type="SAM" id="MobiDB-lite"/>
    </source>
</evidence>
<feature type="compositionally biased region" description="Pro residues" evidence="1">
    <location>
        <begin position="371"/>
        <end position="386"/>
    </location>
</feature>
<feature type="region of interest" description="Disordered" evidence="1">
    <location>
        <begin position="1084"/>
        <end position="1125"/>
    </location>
</feature>
<dbReference type="InterPro" id="IPR000225">
    <property type="entry name" value="Armadillo"/>
</dbReference>
<dbReference type="EMBL" id="CAXHTA020000006">
    <property type="protein sequence ID" value="CAL5221938.1"/>
    <property type="molecule type" value="Genomic_DNA"/>
</dbReference>
<dbReference type="InterPro" id="IPR011989">
    <property type="entry name" value="ARM-like"/>
</dbReference>
<feature type="compositionally biased region" description="Polar residues" evidence="1">
    <location>
        <begin position="1090"/>
        <end position="1099"/>
    </location>
</feature>
<keyword evidence="3" id="KW-1185">Reference proteome</keyword>
<feature type="compositionally biased region" description="Polar residues" evidence="1">
    <location>
        <begin position="629"/>
        <end position="639"/>
    </location>
</feature>
<sequence length="1898" mass="197313">MRGEVDPACETQQRRLSTSPLAASSSAPTAAAFSPGDVGTRPVPLSISRSGSDAVDSAVAVLSEVSRSKADFPRSSCCQGPICNSAAAAGAQAIATGNAAEMAAMLSAHCKMATGSAESACEIQHNLRACSGVLGNAAKSAFEASAKAGPTGGLAWQIAVLDAMPLGPTMLDYSFTARGQLPEGVQQSQLAAAFGPEEAESEGEETPGKAARVQIGNALVSLLESHRKHRYTVASADPEDVITKLSSLPKQADDRLEVDKKARSLTRSLTRSAASSPLVQLLATHRKRREDLTGWQDEASCSSDDETPQARLSSALSGQVAQVLQAENALSLKPLLASAERRNSGQLPPLFPSMGRQGSESEFLPELPGGFCPPCPGSPTEPPLPPSTRSSVDGRSSMSSYRSVQAGSVFSRASSDGQSTDWQTALSSTTGYTVLNSRSSLDGCSSRRGSTDGRPSFDGRPPLPGLHMKRADTADSSIMSAVQESSQTGLLEGQCPGCGSLSECCCKNMELGSHPDLESIPDDLASISDLVGSALKGASAPAMSSQQDDPSCPSVESNKALRRLLLRQMPSVEEGGSGELEGQPQRLATRGASFSEVLESCMRSNSSSKSRKSRRQPVDEFAEPFIPMSIQSLSGSSESNDGEDKTDRQQPLGVTRAWSFDDTLQRQRNLSMRPGVLSRHSLDAGDKDADKSSYVALMAEYRNRMGMDKSSRSSSLALMAENPSASADVSGALRQAFRNQLQSPGCSPPSFESPLLNGEYNALGPDSDHSASDSSFETDHWERIIANVKSQVQAAQQGAAQQQPQPAALKHWPSDGAEDAAPGDASSMPPGMSKGTRKVPDSLADSAGASAPSTAAMAARASLLFKPAALKPAVPLVQAQDKPGSGKPPASPRSSVDGTSVFRAESALNSRAALSPGPSGASAARALGIARLPGPRDEPTPSARQSCARVRASQELRRRSAEVGAPARFPQEQPPISFPQLPSMPMPAQLPMSFIKSPSHSQRNSTDERVATPRNKDTGSVLAAVAAQLGQGAASPRPSLELAAAGRASSARRSAQLQRQLPTVDEGVATGVACNGRELSLKLGVPNVRAQPSSDTSPADASHEPPDVEPEAPAADAPAAGNEAAGRLAAAHQLFFQGPQPARKRMSTSAGMLAAENAMSPPQLPIGCPRLRPLLLSPSISASDSRDSLLQRIPRPSSPGTPPAVCEATPFSELPHPEHAPAGGTSFIMQGLSEGMLHSAPGGHRYGHHGLSMVNVPCAVSSPMLLGFHHGTSSSGSPGRSTTGSHELEDTYGAYRLRSESSGLTCGAVGGRHTVGSVLPSSFWLEHRAAAHHTAAGSVRGHVSMDETRLQSSSWLNTPINFPSGSSGPTEMPSQDAECLLTARRDNYVARTFSHMARARLDQAVSRSADLELLESEKWEMRFADDGPCTLSQSGASEEGAISKAKRMMSEAATAQASIFMRGEGTDQRDVDGTCCLLDALAVPKVSGKKQQDVLSTLAFLTSGSELNAGSVVASRGMATLVPLLLKRSEKTVIGAAKVIANVLISPAGQDAFAEENGLPVLSSLLSTCKSPALLQAVLRCLSAYVQHACIPNDGAANAGSTGQPGQYGPHSRAAGNIVLLERSRAVSAAVRLSSAYEDPEFTPTEAKAVSLAALDLLLKVSAVPEMKTSLRTAGLMSALAGIVTPGGADTAALLEPAIHLVAALASDLAAAVEFTAGGGVLGLLAILSDSSAKGSLSMHAATVLGVLVNCRRVRGAVWAAGGGSVLLPTVATASPQALRGLLYLLSCLAKYEDMRAELEGASAVDVLLELLGSCPDTKVQAATLSLLRILTKAGKTLRAIPEHQVSDFRRSSFVPERASRGNLGADKRRSLDGPTTNDVLPATQALAASGRSQSMCL</sequence>
<dbReference type="InterPro" id="IPR016024">
    <property type="entry name" value="ARM-type_fold"/>
</dbReference>
<organism evidence="2 3">
    <name type="scientific">Coccomyxa viridis</name>
    <dbReference type="NCBI Taxonomy" id="1274662"/>
    <lineage>
        <taxon>Eukaryota</taxon>
        <taxon>Viridiplantae</taxon>
        <taxon>Chlorophyta</taxon>
        <taxon>core chlorophytes</taxon>
        <taxon>Trebouxiophyceae</taxon>
        <taxon>Trebouxiophyceae incertae sedis</taxon>
        <taxon>Coccomyxaceae</taxon>
        <taxon>Coccomyxa</taxon>
    </lineage>
</organism>
<feature type="region of interest" description="Disordered" evidence="1">
    <location>
        <begin position="792"/>
        <end position="856"/>
    </location>
</feature>
<feature type="compositionally biased region" description="Basic and acidic residues" evidence="1">
    <location>
        <begin position="766"/>
        <end position="777"/>
    </location>
</feature>
<feature type="compositionally biased region" description="Basic and acidic residues" evidence="1">
    <location>
        <begin position="952"/>
        <end position="961"/>
    </location>
</feature>
<feature type="region of interest" description="Disordered" evidence="1">
    <location>
        <begin position="1860"/>
        <end position="1881"/>
    </location>
</feature>
<protein>
    <submittedName>
        <fullName evidence="2">G4213 protein</fullName>
    </submittedName>
</protein>
<feature type="region of interest" description="Disordered" evidence="1">
    <location>
        <begin position="437"/>
        <end position="469"/>
    </location>
</feature>
<feature type="compositionally biased region" description="Low complexity" evidence="1">
    <location>
        <begin position="844"/>
        <end position="856"/>
    </location>
</feature>
<feature type="region of interest" description="Disordered" evidence="1">
    <location>
        <begin position="1"/>
        <end position="39"/>
    </location>
</feature>
<proteinExistence type="predicted"/>
<feature type="compositionally biased region" description="Basic and acidic residues" evidence="1">
    <location>
        <begin position="1005"/>
        <end position="1017"/>
    </location>
</feature>
<dbReference type="SUPFAM" id="SSF48371">
    <property type="entry name" value="ARM repeat"/>
    <property type="match status" value="1"/>
</dbReference>
<feature type="compositionally biased region" description="Low complexity" evidence="1">
    <location>
        <begin position="1111"/>
        <end position="1125"/>
    </location>
</feature>
<reference evidence="2 3" key="1">
    <citation type="submission" date="2024-06" db="EMBL/GenBank/DDBJ databases">
        <authorList>
            <person name="Kraege A."/>
            <person name="Thomma B."/>
        </authorList>
    </citation>
    <scope>NUCLEOTIDE SEQUENCE [LARGE SCALE GENOMIC DNA]</scope>
</reference>
<dbReference type="Proteomes" id="UP001497392">
    <property type="component" value="Unassembled WGS sequence"/>
</dbReference>